<dbReference type="Proteomes" id="UP001253463">
    <property type="component" value="Unassembled WGS sequence"/>
</dbReference>
<dbReference type="GO" id="GO:0003677">
    <property type="term" value="F:DNA binding"/>
    <property type="evidence" value="ECO:0007669"/>
    <property type="project" value="UniProtKB-UniRule"/>
</dbReference>
<evidence type="ECO:0000313" key="5">
    <source>
        <dbReference type="EMBL" id="KGK11567.1"/>
    </source>
</evidence>
<protein>
    <submittedName>
        <fullName evidence="4 5">Transcriptional regulator</fullName>
    </submittedName>
</protein>
<dbReference type="PROSITE" id="PS50977">
    <property type="entry name" value="HTH_TETR_2"/>
    <property type="match status" value="1"/>
</dbReference>
<dbReference type="AlphaFoldDB" id="A0A099MLY6"/>
<evidence type="ECO:0000256" key="2">
    <source>
        <dbReference type="PROSITE-ProRule" id="PRU00335"/>
    </source>
</evidence>
<evidence type="ECO:0000313" key="7">
    <source>
        <dbReference type="Proteomes" id="UP000029994"/>
    </source>
</evidence>
<evidence type="ECO:0000313" key="8">
    <source>
        <dbReference type="Proteomes" id="UP000594435"/>
    </source>
</evidence>
<accession>A0A099MLY6</accession>
<organism evidence="5 7">
    <name type="scientific">Vibrio navarrensis</name>
    <dbReference type="NCBI Taxonomy" id="29495"/>
    <lineage>
        <taxon>Bacteria</taxon>
        <taxon>Pseudomonadati</taxon>
        <taxon>Pseudomonadota</taxon>
        <taxon>Gammaproteobacteria</taxon>
        <taxon>Vibrionales</taxon>
        <taxon>Vibrionaceae</taxon>
        <taxon>Vibrio</taxon>
    </lineage>
</organism>
<dbReference type="STRING" id="29495.EA26_09695"/>
<proteinExistence type="predicted"/>
<reference evidence="5 7" key="1">
    <citation type="submission" date="2014-04" db="EMBL/GenBank/DDBJ databases">
        <title>Genome sequencing of Vibrio navarrensis strains.</title>
        <authorList>
            <person name="Gladney L.M."/>
            <person name="Katz L.S."/>
            <person name="Marino-Ramirez L."/>
            <person name="Jordan I.K."/>
        </authorList>
    </citation>
    <scope>NUCLEOTIDE SEQUENCE [LARGE SCALE GENOMIC DNA]</scope>
    <source>
        <strain evidence="5 7">ATCC 51183</strain>
    </source>
</reference>
<feature type="DNA-binding region" description="H-T-H motif" evidence="2">
    <location>
        <begin position="33"/>
        <end position="52"/>
    </location>
</feature>
<evidence type="ECO:0000259" key="3">
    <source>
        <dbReference type="PROSITE" id="PS50977"/>
    </source>
</evidence>
<dbReference type="SUPFAM" id="SSF46689">
    <property type="entry name" value="Homeodomain-like"/>
    <property type="match status" value="1"/>
</dbReference>
<dbReference type="RefSeq" id="WP_039427081.1">
    <property type="nucleotide sequence ID" value="NZ_CAWPVW010000067.1"/>
</dbReference>
<sequence length="147" mass="16852">MPRVSRAVAQQTRQNIIDTSFKILLLEGYENLTFTHIAEKTGISRSGVNGHFKRKEDLLEELKPKAVELVIQSLEFSSPEDFYRSWVKAVREDRMFRNLIQNVGEIICTEKGRTRLTRLIQGDAEEVERVVYMAIGYAVVNISCSIC</sequence>
<evidence type="ECO:0000313" key="6">
    <source>
        <dbReference type="EMBL" id="QPL55593.1"/>
    </source>
</evidence>
<feature type="domain" description="HTH tetR-type" evidence="3">
    <location>
        <begin position="10"/>
        <end position="70"/>
    </location>
</feature>
<dbReference type="eggNOG" id="COG1309">
    <property type="taxonomic scope" value="Bacteria"/>
</dbReference>
<dbReference type="Proteomes" id="UP000029994">
    <property type="component" value="Unassembled WGS sequence"/>
</dbReference>
<dbReference type="EMBL" id="ABNSCA010000014">
    <property type="protein sequence ID" value="ELN6934163.1"/>
    <property type="molecule type" value="Genomic_DNA"/>
</dbReference>
<reference evidence="4" key="3">
    <citation type="submission" date="2023-10" db="EMBL/GenBank/DDBJ databases">
        <authorList>
            <consortium name="PulseNet: The National Subtyping Network for Foodborne Disease Surveillance"/>
        </authorList>
    </citation>
    <scope>NUCLEOTIDE SEQUENCE</scope>
    <source>
        <strain evidence="4">PNUSAV004886</strain>
    </source>
</reference>
<evidence type="ECO:0000256" key="1">
    <source>
        <dbReference type="ARBA" id="ARBA00023125"/>
    </source>
</evidence>
<dbReference type="EMBL" id="JMCG01000001">
    <property type="protein sequence ID" value="KGK11567.1"/>
    <property type="molecule type" value="Genomic_DNA"/>
</dbReference>
<dbReference type="Pfam" id="PF00440">
    <property type="entry name" value="TetR_N"/>
    <property type="match status" value="1"/>
</dbReference>
<dbReference type="GeneID" id="95680403"/>
<dbReference type="InterPro" id="IPR009057">
    <property type="entry name" value="Homeodomain-like_sf"/>
</dbReference>
<dbReference type="EMBL" id="CP065218">
    <property type="protein sequence ID" value="QPL55593.1"/>
    <property type="molecule type" value="Genomic_DNA"/>
</dbReference>
<name>A0A099MLY6_9VIBR</name>
<dbReference type="Proteomes" id="UP000594435">
    <property type="component" value="Chromosome 2"/>
</dbReference>
<dbReference type="PRINTS" id="PR00455">
    <property type="entry name" value="HTHTETR"/>
</dbReference>
<dbReference type="InterPro" id="IPR001647">
    <property type="entry name" value="HTH_TetR"/>
</dbReference>
<gene>
    <name evidence="5" type="ORF">EA26_09695</name>
    <name evidence="6" type="ORF">I3X05_21765</name>
    <name evidence="4" type="ORF">RZY48_003640</name>
</gene>
<reference evidence="6 8" key="2">
    <citation type="submission" date="2020-11" db="EMBL/GenBank/DDBJ databases">
        <title>Complete and Circularized Genome Assembly of a human isolate of Vibrio navarrensis biotype pommerensis with MiSeq and MinION Sequence Data.</title>
        <authorList>
            <person name="Schwartz K."/>
            <person name="Borowiak M."/>
            <person name="Deneke C."/>
            <person name="Balau V."/>
            <person name="Metelmann C."/>
            <person name="Strauch E."/>
        </authorList>
    </citation>
    <scope>NUCLEOTIDE SEQUENCE [LARGE SCALE GENOMIC DNA]</scope>
    <source>
        <strain evidence="6 8">20-VB00237</strain>
    </source>
</reference>
<keyword evidence="7" id="KW-1185">Reference proteome</keyword>
<evidence type="ECO:0000313" key="4">
    <source>
        <dbReference type="EMBL" id="ELN6934163.1"/>
    </source>
</evidence>
<keyword evidence="1 2" id="KW-0238">DNA-binding</keyword>
<dbReference type="Gene3D" id="1.10.357.10">
    <property type="entry name" value="Tetracycline Repressor, domain 2"/>
    <property type="match status" value="1"/>
</dbReference>